<feature type="domain" description="DUF4178" evidence="2">
    <location>
        <begin position="275"/>
        <end position="409"/>
    </location>
</feature>
<protein>
    <submittedName>
        <fullName evidence="3">DUF4178 domain-containing protein</fullName>
    </submittedName>
</protein>
<evidence type="ECO:0000313" key="3">
    <source>
        <dbReference type="EMBL" id="MBE9609236.1"/>
    </source>
</evidence>
<feature type="domain" description="DUF4178" evidence="2">
    <location>
        <begin position="56"/>
        <end position="191"/>
    </location>
</feature>
<sequence length="492" mass="54974">MYRTACPSCGAEVLFRSTISTIAVCEYCQSTVLRDANEVKDIGKIGRVLEDYSPIQIGTSGTFAKRNFTVVGRIQLHYEAGLWNEWYVMFDDGSGGWLADASGQYMFTLDIGPAKNATPFEQMRPEFRYEHAGRSFIATDVRTARCVGGQGELPFVVGEGYEAKVVDCRSGDRFLTIDYSDATPRLYAGSAVVLDELSCQLLRDGEQILQSAGKLKGANNVLDCPNCGSPLNYKAGVATQIVCPSCHSEVDCSGDRATVLAKHEDAQRYHASLDIGDKATIEGDNWWTIIGLIELEEVGDADSAWSEYLLYHAKKGFKWLVETSDGWFEATVLDKWPESWSENSVTLNKEQYRKLYPTYDARVTYAAGAFNWRVKVGDITTYREYERNGLRLSKESTLSEINWSQSRKLTRELVAQWFGKKEVVSTHYQGSNAAGSETDASTMKGMATLATIFLFLLNIPILLFGAFTFSGLIWMGLAWWLLQLPLKFNKDE</sequence>
<evidence type="ECO:0000313" key="4">
    <source>
        <dbReference type="Proteomes" id="UP000604481"/>
    </source>
</evidence>
<accession>A0A8J7K1H9</accession>
<dbReference type="RefSeq" id="WP_194115746.1">
    <property type="nucleotide sequence ID" value="NZ_JADFUA010000003.1"/>
</dbReference>
<gene>
    <name evidence="3" type="ORF">INR99_07735</name>
</gene>
<dbReference type="EMBL" id="JADFUA010000003">
    <property type="protein sequence ID" value="MBE9609236.1"/>
    <property type="molecule type" value="Genomic_DNA"/>
</dbReference>
<organism evidence="3 4">
    <name type="scientific">Chitinilyticum piscinae</name>
    <dbReference type="NCBI Taxonomy" id="2866724"/>
    <lineage>
        <taxon>Bacteria</taxon>
        <taxon>Pseudomonadati</taxon>
        <taxon>Pseudomonadota</taxon>
        <taxon>Betaproteobacteria</taxon>
        <taxon>Neisseriales</taxon>
        <taxon>Chitinibacteraceae</taxon>
        <taxon>Chitinilyticum</taxon>
    </lineage>
</organism>
<reference evidence="3 4" key="1">
    <citation type="submission" date="2020-10" db="EMBL/GenBank/DDBJ databases">
        <title>The genome sequence of Chitinilyticum litopenaei 4Y14.</title>
        <authorList>
            <person name="Liu Y."/>
        </authorList>
    </citation>
    <scope>NUCLEOTIDE SEQUENCE [LARGE SCALE GENOMIC DNA]</scope>
    <source>
        <strain evidence="3 4">4Y14</strain>
    </source>
</reference>
<feature type="transmembrane region" description="Helical" evidence="1">
    <location>
        <begin position="452"/>
        <end position="482"/>
    </location>
</feature>
<evidence type="ECO:0000259" key="2">
    <source>
        <dbReference type="Pfam" id="PF13785"/>
    </source>
</evidence>
<keyword evidence="1" id="KW-0812">Transmembrane</keyword>
<dbReference type="Proteomes" id="UP000604481">
    <property type="component" value="Unassembled WGS sequence"/>
</dbReference>
<dbReference type="InterPro" id="IPR025235">
    <property type="entry name" value="DUF4178"/>
</dbReference>
<name>A0A8J7K1H9_9NEIS</name>
<evidence type="ECO:0000256" key="1">
    <source>
        <dbReference type="SAM" id="Phobius"/>
    </source>
</evidence>
<dbReference type="AlphaFoldDB" id="A0A8J7K1H9"/>
<keyword evidence="1" id="KW-0472">Membrane</keyword>
<proteinExistence type="predicted"/>
<keyword evidence="1" id="KW-1133">Transmembrane helix</keyword>
<dbReference type="Pfam" id="PF13785">
    <property type="entry name" value="DUF4178"/>
    <property type="match status" value="2"/>
</dbReference>
<comment type="caution">
    <text evidence="3">The sequence shown here is derived from an EMBL/GenBank/DDBJ whole genome shotgun (WGS) entry which is preliminary data.</text>
</comment>
<keyword evidence="4" id="KW-1185">Reference proteome</keyword>